<comment type="caution">
    <text evidence="5">The sequence shown here is derived from an EMBL/GenBank/DDBJ whole genome shotgun (WGS) entry which is preliminary data.</text>
</comment>
<dbReference type="SMART" id="SM00419">
    <property type="entry name" value="HTH_CRP"/>
    <property type="match status" value="1"/>
</dbReference>
<sequence>MTIFYLDQTIKEYNSFFLKRNIEIHGEDFFDKIHIKKSMNIDFFLKHKNLYYINSGSAMRHFIDVLGNRRSLNLFWKSDIIGFTTLFDEKSVEWETIALTDMELIVITHKNLLHDLNDGFQLVGKNFQYYTNIMYCSQQCLSTSGCERINFSILSLAYYLGNTNGNYNYLPPYITHDIISCLSAVTRSYVTRHLKKLITENIISIENRKICINNIEDLTARTPSYQ</sequence>
<dbReference type="RefSeq" id="WP_069698180.1">
    <property type="nucleotide sequence ID" value="NZ_JAGGMA010000030.1"/>
</dbReference>
<dbReference type="InterPro" id="IPR014710">
    <property type="entry name" value="RmlC-like_jellyroll"/>
</dbReference>
<evidence type="ECO:0000313" key="6">
    <source>
        <dbReference type="Proteomes" id="UP000095256"/>
    </source>
</evidence>
<dbReference type="SUPFAM" id="SSF51206">
    <property type="entry name" value="cAMP-binding domain-like"/>
    <property type="match status" value="1"/>
</dbReference>
<dbReference type="Gene3D" id="1.10.10.10">
    <property type="entry name" value="Winged helix-like DNA-binding domain superfamily/Winged helix DNA-binding domain"/>
    <property type="match status" value="1"/>
</dbReference>
<keyword evidence="1" id="KW-0805">Transcription regulation</keyword>
<dbReference type="InterPro" id="IPR036390">
    <property type="entry name" value="WH_DNA-bd_sf"/>
</dbReference>
<dbReference type="OrthoDB" id="9812325at2"/>
<dbReference type="PROSITE" id="PS51063">
    <property type="entry name" value="HTH_CRP_2"/>
    <property type="match status" value="1"/>
</dbReference>
<dbReference type="STRING" id="762845.BCR26_11425"/>
<keyword evidence="6" id="KW-1185">Reference proteome</keyword>
<evidence type="ECO:0000256" key="1">
    <source>
        <dbReference type="ARBA" id="ARBA00023015"/>
    </source>
</evidence>
<keyword evidence="3" id="KW-0804">Transcription</keyword>
<proteinExistence type="predicted"/>
<evidence type="ECO:0000256" key="2">
    <source>
        <dbReference type="ARBA" id="ARBA00023125"/>
    </source>
</evidence>
<organism evidence="5 6">
    <name type="scientific">Enterococcus rivorum</name>
    <dbReference type="NCBI Taxonomy" id="762845"/>
    <lineage>
        <taxon>Bacteria</taxon>
        <taxon>Bacillati</taxon>
        <taxon>Bacillota</taxon>
        <taxon>Bacilli</taxon>
        <taxon>Lactobacillales</taxon>
        <taxon>Enterococcaceae</taxon>
        <taxon>Enterococcus</taxon>
    </lineage>
</organism>
<evidence type="ECO:0000313" key="5">
    <source>
        <dbReference type="EMBL" id="OEH82831.1"/>
    </source>
</evidence>
<keyword evidence="2" id="KW-0238">DNA-binding</keyword>
<dbReference type="SUPFAM" id="SSF46785">
    <property type="entry name" value="Winged helix' DNA-binding domain"/>
    <property type="match status" value="1"/>
</dbReference>
<dbReference type="InterPro" id="IPR036388">
    <property type="entry name" value="WH-like_DNA-bd_sf"/>
</dbReference>
<dbReference type="Proteomes" id="UP000095256">
    <property type="component" value="Unassembled WGS sequence"/>
</dbReference>
<protein>
    <recommendedName>
        <fullName evidence="4">HTH crp-type domain-containing protein</fullName>
    </recommendedName>
</protein>
<dbReference type="Gene3D" id="2.60.120.10">
    <property type="entry name" value="Jelly Rolls"/>
    <property type="match status" value="1"/>
</dbReference>
<gene>
    <name evidence="5" type="ORF">BCR26_11425</name>
</gene>
<dbReference type="GO" id="GO:0003677">
    <property type="term" value="F:DNA binding"/>
    <property type="evidence" value="ECO:0007669"/>
    <property type="project" value="UniProtKB-KW"/>
</dbReference>
<evidence type="ECO:0000259" key="4">
    <source>
        <dbReference type="PROSITE" id="PS51063"/>
    </source>
</evidence>
<dbReference type="InterPro" id="IPR018490">
    <property type="entry name" value="cNMP-bd_dom_sf"/>
</dbReference>
<accession>A0A1E5KY60</accession>
<feature type="domain" description="HTH crp-type" evidence="4">
    <location>
        <begin position="143"/>
        <end position="216"/>
    </location>
</feature>
<name>A0A1E5KY60_9ENTE</name>
<dbReference type="GO" id="GO:0006355">
    <property type="term" value="P:regulation of DNA-templated transcription"/>
    <property type="evidence" value="ECO:0007669"/>
    <property type="project" value="InterPro"/>
</dbReference>
<dbReference type="AlphaFoldDB" id="A0A1E5KY60"/>
<dbReference type="InterPro" id="IPR012318">
    <property type="entry name" value="HTH_CRP"/>
</dbReference>
<dbReference type="EMBL" id="MIEK01000014">
    <property type="protein sequence ID" value="OEH82831.1"/>
    <property type="molecule type" value="Genomic_DNA"/>
</dbReference>
<evidence type="ECO:0000256" key="3">
    <source>
        <dbReference type="ARBA" id="ARBA00023163"/>
    </source>
</evidence>
<reference evidence="5 6" key="1">
    <citation type="submission" date="2016-09" db="EMBL/GenBank/DDBJ databases">
        <authorList>
            <person name="Capua I."/>
            <person name="De Benedictis P."/>
            <person name="Joannis T."/>
            <person name="Lombin L.H."/>
            <person name="Cattoli G."/>
        </authorList>
    </citation>
    <scope>NUCLEOTIDE SEQUENCE [LARGE SCALE GENOMIC DNA]</scope>
    <source>
        <strain evidence="5 6">LMG 25899</strain>
    </source>
</reference>